<organism evidence="2 3">
    <name type="scientific">Oidiodendron maius (strain Zn)</name>
    <dbReference type="NCBI Taxonomy" id="913774"/>
    <lineage>
        <taxon>Eukaryota</taxon>
        <taxon>Fungi</taxon>
        <taxon>Dikarya</taxon>
        <taxon>Ascomycota</taxon>
        <taxon>Pezizomycotina</taxon>
        <taxon>Leotiomycetes</taxon>
        <taxon>Leotiomycetes incertae sedis</taxon>
        <taxon>Myxotrichaceae</taxon>
        <taxon>Oidiodendron</taxon>
    </lineage>
</organism>
<dbReference type="Pfam" id="PF14022">
    <property type="entry name" value="DUF4238"/>
    <property type="match status" value="1"/>
</dbReference>
<name>A0A0C3D6T5_OIDMZ</name>
<dbReference type="EMBL" id="KN832870">
    <property type="protein sequence ID" value="KIN07054.1"/>
    <property type="molecule type" value="Genomic_DNA"/>
</dbReference>
<gene>
    <name evidence="2" type="ORF">OIDMADRAFT_69266</name>
</gene>
<dbReference type="Proteomes" id="UP000054321">
    <property type="component" value="Unassembled WGS sequence"/>
</dbReference>
<protein>
    <submittedName>
        <fullName evidence="2">Uncharacterized protein</fullName>
    </submittedName>
</protein>
<proteinExistence type="predicted"/>
<sequence length="549" mass="64397">YQHFVPQFLLRNFSHPFVDEESNESKVKKRRKKAKHPKAKPFPGDPVVHSAALSEDPIKLVETTVKRILGQMDMYRDTSQPLLTQNHIEDMFSQIESRVSTIFRKITKAFDAGDPGLWLTRKERNDVRKFLFLLKYRGSRFHRRFDHPTPEEYDENDKELFQEYMSQKGFTRPISVWFDNLKSIMELEMDAAGEWMDKIRRKIYHSDAEWFITHTQSFYMAICTPEDPSDEFVITDRCNNVFEGRNRFAIDAGTGQVDPVTYISLHEFAPISPKLMIVLRNLVFPLPDEDADPKTKEDREDLRARAVDNIFGPETLENSLLFSLPIKKARNSYSASVNGRLRLVGGEDGTHKLSHKFLFNFFRIEQTHVHKINGVFFDNAFTCTNIVFASRDSFLRSLEWYMTAAPEVIGKRVALTDGGQRLHYFQKLDVLMKALGSNKKSVWDETPLEGLYHREFHRFWMTYIARETQNVTNDPSLPLSRLLSTYLILGGSPIMFWDDLAQSRRMFILRVKIDSWSQGVDEDIRQRNRELLTEGYLRSPPWRFWIYMK</sequence>
<feature type="compositionally biased region" description="Basic residues" evidence="1">
    <location>
        <begin position="27"/>
        <end position="39"/>
    </location>
</feature>
<evidence type="ECO:0000313" key="3">
    <source>
        <dbReference type="Proteomes" id="UP000054321"/>
    </source>
</evidence>
<evidence type="ECO:0000313" key="2">
    <source>
        <dbReference type="EMBL" id="KIN07054.1"/>
    </source>
</evidence>
<accession>A0A0C3D6T5</accession>
<dbReference type="AlphaFoldDB" id="A0A0C3D6T5"/>
<feature type="region of interest" description="Disordered" evidence="1">
    <location>
        <begin position="20"/>
        <end position="45"/>
    </location>
</feature>
<keyword evidence="3" id="KW-1185">Reference proteome</keyword>
<feature type="non-terminal residue" evidence="2">
    <location>
        <position position="549"/>
    </location>
</feature>
<dbReference type="InParanoid" id="A0A0C3D6T5"/>
<dbReference type="OrthoDB" id="5340163at2759"/>
<reference evidence="3" key="2">
    <citation type="submission" date="2015-01" db="EMBL/GenBank/DDBJ databases">
        <title>Evolutionary Origins and Diversification of the Mycorrhizal Mutualists.</title>
        <authorList>
            <consortium name="DOE Joint Genome Institute"/>
            <consortium name="Mycorrhizal Genomics Consortium"/>
            <person name="Kohler A."/>
            <person name="Kuo A."/>
            <person name="Nagy L.G."/>
            <person name="Floudas D."/>
            <person name="Copeland A."/>
            <person name="Barry K.W."/>
            <person name="Cichocki N."/>
            <person name="Veneault-Fourrey C."/>
            <person name="LaButti K."/>
            <person name="Lindquist E.A."/>
            <person name="Lipzen A."/>
            <person name="Lundell T."/>
            <person name="Morin E."/>
            <person name="Murat C."/>
            <person name="Riley R."/>
            <person name="Ohm R."/>
            <person name="Sun H."/>
            <person name="Tunlid A."/>
            <person name="Henrissat B."/>
            <person name="Grigoriev I.V."/>
            <person name="Hibbett D.S."/>
            <person name="Martin F."/>
        </authorList>
    </citation>
    <scope>NUCLEOTIDE SEQUENCE [LARGE SCALE GENOMIC DNA]</scope>
    <source>
        <strain evidence="3">Zn</strain>
    </source>
</reference>
<reference evidence="2 3" key="1">
    <citation type="submission" date="2014-04" db="EMBL/GenBank/DDBJ databases">
        <authorList>
            <consortium name="DOE Joint Genome Institute"/>
            <person name="Kuo A."/>
            <person name="Martino E."/>
            <person name="Perotto S."/>
            <person name="Kohler A."/>
            <person name="Nagy L.G."/>
            <person name="Floudas D."/>
            <person name="Copeland A."/>
            <person name="Barry K.W."/>
            <person name="Cichocki N."/>
            <person name="Veneault-Fourrey C."/>
            <person name="LaButti K."/>
            <person name="Lindquist E.A."/>
            <person name="Lipzen A."/>
            <person name="Lundell T."/>
            <person name="Morin E."/>
            <person name="Murat C."/>
            <person name="Sun H."/>
            <person name="Tunlid A."/>
            <person name="Henrissat B."/>
            <person name="Grigoriev I.V."/>
            <person name="Hibbett D.S."/>
            <person name="Martin F."/>
            <person name="Nordberg H.P."/>
            <person name="Cantor M.N."/>
            <person name="Hua S.X."/>
        </authorList>
    </citation>
    <scope>NUCLEOTIDE SEQUENCE [LARGE SCALE GENOMIC DNA]</scope>
    <source>
        <strain evidence="2 3">Zn</strain>
    </source>
</reference>
<dbReference type="HOGENOM" id="CLU_022619_0_0_1"/>
<feature type="non-terminal residue" evidence="2">
    <location>
        <position position="1"/>
    </location>
</feature>
<dbReference type="InterPro" id="IPR025332">
    <property type="entry name" value="DUF4238"/>
</dbReference>
<evidence type="ECO:0000256" key="1">
    <source>
        <dbReference type="SAM" id="MobiDB-lite"/>
    </source>
</evidence>
<dbReference type="STRING" id="913774.A0A0C3D6T5"/>